<keyword evidence="3" id="KW-1185">Reference proteome</keyword>
<feature type="compositionally biased region" description="Basic and acidic residues" evidence="1">
    <location>
        <begin position="183"/>
        <end position="218"/>
    </location>
</feature>
<feature type="compositionally biased region" description="Basic residues" evidence="1">
    <location>
        <begin position="277"/>
        <end position="287"/>
    </location>
</feature>
<protein>
    <submittedName>
        <fullName evidence="2">Uncharacterized protein</fullName>
    </submittedName>
</protein>
<proteinExistence type="predicted"/>
<feature type="compositionally biased region" description="Polar residues" evidence="1">
    <location>
        <begin position="124"/>
        <end position="135"/>
    </location>
</feature>
<feature type="region of interest" description="Disordered" evidence="1">
    <location>
        <begin position="415"/>
        <end position="435"/>
    </location>
</feature>
<reference evidence="2 3" key="1">
    <citation type="submission" date="2024-02" db="EMBL/GenBank/DDBJ databases">
        <authorList>
            <person name="Chen Y."/>
            <person name="Shah S."/>
            <person name="Dougan E. K."/>
            <person name="Thang M."/>
            <person name="Chan C."/>
        </authorList>
    </citation>
    <scope>NUCLEOTIDE SEQUENCE [LARGE SCALE GENOMIC DNA]</scope>
</reference>
<gene>
    <name evidence="2" type="ORF">SCF082_LOCUS26428</name>
</gene>
<dbReference type="EMBL" id="CAXAMM010020003">
    <property type="protein sequence ID" value="CAK9047067.1"/>
    <property type="molecule type" value="Genomic_DNA"/>
</dbReference>
<accession>A0ABP0M6F9</accession>
<evidence type="ECO:0000313" key="2">
    <source>
        <dbReference type="EMBL" id="CAK9047067.1"/>
    </source>
</evidence>
<feature type="region of interest" description="Disordered" evidence="1">
    <location>
        <begin position="74"/>
        <end position="287"/>
    </location>
</feature>
<organism evidence="2 3">
    <name type="scientific">Durusdinium trenchii</name>
    <dbReference type="NCBI Taxonomy" id="1381693"/>
    <lineage>
        <taxon>Eukaryota</taxon>
        <taxon>Sar</taxon>
        <taxon>Alveolata</taxon>
        <taxon>Dinophyceae</taxon>
        <taxon>Suessiales</taxon>
        <taxon>Symbiodiniaceae</taxon>
        <taxon>Durusdinium</taxon>
    </lineage>
</organism>
<comment type="caution">
    <text evidence="2">The sequence shown here is derived from an EMBL/GenBank/DDBJ whole genome shotgun (WGS) entry which is preliminary data.</text>
</comment>
<feature type="compositionally biased region" description="Basic and acidic residues" evidence="1">
    <location>
        <begin position="341"/>
        <end position="376"/>
    </location>
</feature>
<dbReference type="Proteomes" id="UP001642464">
    <property type="component" value="Unassembled WGS sequence"/>
</dbReference>
<evidence type="ECO:0000313" key="3">
    <source>
        <dbReference type="Proteomes" id="UP001642464"/>
    </source>
</evidence>
<sequence length="478" mass="51981">MASLSRGGRQAIHFVDNCACACCAAVQKLFLLLFYEGSTEQLRARAVPVLQEAYTQLLEGAYLDRLQTTAPGTLGGFTGGAASPGQAGAPAPGDAGGERPGGPTLPPSGPDTARPGDRDRGEGATSSVGEVTSPGTHEAAGEGPSSPGETRPPLARKRRVKEEPSTEEEEEARSGRDRRRRRDSGERRGRERTRAKTGEAEKTKRSEEPKPSRREGLLLRRRQRRRRIEQWPVTQAPKGEGAKKVLPGESGEDEEGGKAEKALFATTGLDPKEETRRRLRRKAKKLGKRLSRGLRADLLRQMELLPLEKGGLASNTEVNLAGQAAHQEAKILHRASSVPWERSKGKEKNGKGKWKEERSENKGDKGKKDKGDGKKKVEMAEFDGKATTVVEMTGSGALPAVHLIFQRAADLLRKDEQSQARRSNKDTKTEPNTPLFPLTVEAQYWATLMESGHPLADGKVLSGVVRDYAYQIDHAGAS</sequence>
<feature type="compositionally biased region" description="Basic and acidic residues" evidence="1">
    <location>
        <begin position="415"/>
        <end position="429"/>
    </location>
</feature>
<name>A0ABP0M6F9_9DINO</name>
<feature type="compositionally biased region" description="Low complexity" evidence="1">
    <location>
        <begin position="80"/>
        <end position="93"/>
    </location>
</feature>
<evidence type="ECO:0000256" key="1">
    <source>
        <dbReference type="SAM" id="MobiDB-lite"/>
    </source>
</evidence>
<feature type="region of interest" description="Disordered" evidence="1">
    <location>
        <begin position="333"/>
        <end position="376"/>
    </location>
</feature>